<keyword evidence="3" id="KW-1185">Reference proteome</keyword>
<accession>A0A9P4QNY6</accession>
<evidence type="ECO:0000313" key="3">
    <source>
        <dbReference type="Proteomes" id="UP000799444"/>
    </source>
</evidence>
<feature type="domain" description="NmrA-like" evidence="1">
    <location>
        <begin position="10"/>
        <end position="306"/>
    </location>
</feature>
<dbReference type="SUPFAM" id="SSF51735">
    <property type="entry name" value="NAD(P)-binding Rossmann-fold domains"/>
    <property type="match status" value="1"/>
</dbReference>
<dbReference type="InterPro" id="IPR036291">
    <property type="entry name" value="NAD(P)-bd_dom_sf"/>
</dbReference>
<dbReference type="PANTHER" id="PTHR43162">
    <property type="match status" value="1"/>
</dbReference>
<gene>
    <name evidence="2" type="ORF">EJ04DRAFT_22125</name>
</gene>
<comment type="caution">
    <text evidence="2">The sequence shown here is derived from an EMBL/GenBank/DDBJ whole genome shotgun (WGS) entry which is preliminary data.</text>
</comment>
<dbReference type="Gene3D" id="3.40.50.720">
    <property type="entry name" value="NAD(P)-binding Rossmann-like Domain"/>
    <property type="match status" value="1"/>
</dbReference>
<name>A0A9P4QNY6_9PLEO</name>
<proteinExistence type="predicted"/>
<dbReference type="PANTHER" id="PTHR43162:SF1">
    <property type="entry name" value="PRESTALK A DIFFERENTIATION PROTEIN A"/>
    <property type="match status" value="1"/>
</dbReference>
<organism evidence="2 3">
    <name type="scientific">Polyplosphaeria fusca</name>
    <dbReference type="NCBI Taxonomy" id="682080"/>
    <lineage>
        <taxon>Eukaryota</taxon>
        <taxon>Fungi</taxon>
        <taxon>Dikarya</taxon>
        <taxon>Ascomycota</taxon>
        <taxon>Pezizomycotina</taxon>
        <taxon>Dothideomycetes</taxon>
        <taxon>Pleosporomycetidae</taxon>
        <taxon>Pleosporales</taxon>
        <taxon>Tetraplosphaeriaceae</taxon>
        <taxon>Polyplosphaeria</taxon>
    </lineage>
</organism>
<evidence type="ECO:0000313" key="2">
    <source>
        <dbReference type="EMBL" id="KAF2730967.1"/>
    </source>
</evidence>
<dbReference type="InterPro" id="IPR051604">
    <property type="entry name" value="Ergot_Alk_Oxidoreductase"/>
</dbReference>
<protein>
    <submittedName>
        <fullName evidence="2">NAD(P)-binding protein</fullName>
    </submittedName>
</protein>
<dbReference type="InterPro" id="IPR008030">
    <property type="entry name" value="NmrA-like"/>
</dbReference>
<dbReference type="Pfam" id="PF05368">
    <property type="entry name" value="NmrA"/>
    <property type="match status" value="1"/>
</dbReference>
<dbReference type="EMBL" id="ML996205">
    <property type="protein sequence ID" value="KAF2730967.1"/>
    <property type="molecule type" value="Genomic_DNA"/>
</dbReference>
<evidence type="ECO:0000259" key="1">
    <source>
        <dbReference type="Pfam" id="PF05368"/>
    </source>
</evidence>
<dbReference type="Proteomes" id="UP000799444">
    <property type="component" value="Unassembled WGS sequence"/>
</dbReference>
<sequence length="328" mass="35999">MSATTSPTYLLTAATGNIGKRLVPLLLGQPSKPTLILPTSNAARLSSQLPATVDKARVHIVEGSIKDPNLIEGLLKKHHVTGVFLCLTGDDELFTTFNLLDAIRQSGCVKHLVYVSACGNYDLDGIQQGALRGMWAGHVTVKFLIEAKLKYGLLPRDQEGGFSYSIVGPTLFFDNDLRSQHAMVSGGFFNEPVGSKGVSRVDSEDIALACAKLLEDDGKQYAGKKIMIGSLKTYTMEETAQLWSQALGKDIKPSFSDAEGLKSYEDRASPFTGAAWARDLRSMFEMFERNEFGMSKEEYQEQVELLGKEASSYDQFVEDTGRLWTSKS</sequence>
<dbReference type="AlphaFoldDB" id="A0A9P4QNY6"/>
<dbReference type="OrthoDB" id="3539286at2759"/>
<reference evidence="2" key="1">
    <citation type="journal article" date="2020" name="Stud. Mycol.">
        <title>101 Dothideomycetes genomes: a test case for predicting lifestyles and emergence of pathogens.</title>
        <authorList>
            <person name="Haridas S."/>
            <person name="Albert R."/>
            <person name="Binder M."/>
            <person name="Bloem J."/>
            <person name="Labutti K."/>
            <person name="Salamov A."/>
            <person name="Andreopoulos B."/>
            <person name="Baker S."/>
            <person name="Barry K."/>
            <person name="Bills G."/>
            <person name="Bluhm B."/>
            <person name="Cannon C."/>
            <person name="Castanera R."/>
            <person name="Culley D."/>
            <person name="Daum C."/>
            <person name="Ezra D."/>
            <person name="Gonzalez J."/>
            <person name="Henrissat B."/>
            <person name="Kuo A."/>
            <person name="Liang C."/>
            <person name="Lipzen A."/>
            <person name="Lutzoni F."/>
            <person name="Magnuson J."/>
            <person name="Mondo S."/>
            <person name="Nolan M."/>
            <person name="Ohm R."/>
            <person name="Pangilinan J."/>
            <person name="Park H.-J."/>
            <person name="Ramirez L."/>
            <person name="Alfaro M."/>
            <person name="Sun H."/>
            <person name="Tritt A."/>
            <person name="Yoshinaga Y."/>
            <person name="Zwiers L.-H."/>
            <person name="Turgeon B."/>
            <person name="Goodwin S."/>
            <person name="Spatafora J."/>
            <person name="Crous P."/>
            <person name="Grigoriev I."/>
        </authorList>
    </citation>
    <scope>NUCLEOTIDE SEQUENCE</scope>
    <source>
        <strain evidence="2">CBS 125425</strain>
    </source>
</reference>